<dbReference type="EMBL" id="FXWV01000013">
    <property type="protein sequence ID" value="SMR77204.1"/>
    <property type="molecule type" value="Genomic_DNA"/>
</dbReference>
<evidence type="ECO:0000313" key="2">
    <source>
        <dbReference type="EMBL" id="SMR77204.1"/>
    </source>
</evidence>
<reference evidence="2 3" key="1">
    <citation type="submission" date="2017-05" db="EMBL/GenBank/DDBJ databases">
        <authorList>
            <person name="Varghese N."/>
            <person name="Submissions S."/>
        </authorList>
    </citation>
    <scope>NUCLEOTIDE SEQUENCE [LARGE SCALE GENOMIC DNA]</scope>
    <source>
        <strain evidence="2 3">CGMCC 1.7287</strain>
    </source>
</reference>
<sequence>MINLDPHMRSINSPTSSSQRPASQDDFAAMLAEQAAKTAAEAKRVLEQDHTANALEQIEKRSEADLREELLRLAAMCPAERIRYQMLKEMGLTEETLQALPFDERMRIEQMIQDEIERQLGGSASAEPNVQKS</sequence>
<proteinExistence type="predicted"/>
<keyword evidence="3" id="KW-1185">Reference proteome</keyword>
<name>A0ABY1S300_9GAMM</name>
<dbReference type="Proteomes" id="UP001159257">
    <property type="component" value="Unassembled WGS sequence"/>
</dbReference>
<evidence type="ECO:0000313" key="3">
    <source>
        <dbReference type="Proteomes" id="UP001159257"/>
    </source>
</evidence>
<comment type="caution">
    <text evidence="2">The sequence shown here is derived from an EMBL/GenBank/DDBJ whole genome shotgun (WGS) entry which is preliminary data.</text>
</comment>
<feature type="compositionally biased region" description="Polar residues" evidence="1">
    <location>
        <begin position="10"/>
        <end position="22"/>
    </location>
</feature>
<feature type="region of interest" description="Disordered" evidence="1">
    <location>
        <begin position="1"/>
        <end position="24"/>
    </location>
</feature>
<accession>A0ABY1S300</accession>
<gene>
    <name evidence="2" type="ORF">SAMN04487964_11336</name>
</gene>
<evidence type="ECO:0000256" key="1">
    <source>
        <dbReference type="SAM" id="MobiDB-lite"/>
    </source>
</evidence>
<organism evidence="2 3">
    <name type="scientific">Marinobacterium sediminicola</name>
    <dbReference type="NCBI Taxonomy" id="518898"/>
    <lineage>
        <taxon>Bacteria</taxon>
        <taxon>Pseudomonadati</taxon>
        <taxon>Pseudomonadota</taxon>
        <taxon>Gammaproteobacteria</taxon>
        <taxon>Oceanospirillales</taxon>
        <taxon>Oceanospirillaceae</taxon>
        <taxon>Marinobacterium</taxon>
    </lineage>
</organism>
<dbReference type="RefSeq" id="WP_239042246.1">
    <property type="nucleotide sequence ID" value="NZ_BAAAEY010000012.1"/>
</dbReference>
<protein>
    <submittedName>
        <fullName evidence="2">Uncharacterized protein</fullName>
    </submittedName>
</protein>